<evidence type="ECO:0000313" key="5">
    <source>
        <dbReference type="WBParaSite" id="BXY_0930500.1"/>
    </source>
</evidence>
<sequence>MRYVMPIIKHPLTVTTEELTKIINDACSSAPFRRYLCRCLVQRVDEFRKLLNQKKYIFGAYILCRDIHMCGY</sequence>
<keyword evidence="4" id="KW-1185">Reference proteome</keyword>
<dbReference type="Proteomes" id="UP000659654">
    <property type="component" value="Unassembled WGS sequence"/>
</dbReference>
<evidence type="ECO:0000313" key="1">
    <source>
        <dbReference type="EMBL" id="CAD5230152.1"/>
    </source>
</evidence>
<gene>
    <name evidence="1" type="ORF">BXYJ_LOCUS10844</name>
</gene>
<dbReference type="WBParaSite" id="BXY_0930500.1">
    <property type="protein sequence ID" value="BXY_0930500.1"/>
    <property type="gene ID" value="BXY_0930500"/>
</dbReference>
<evidence type="ECO:0000313" key="2">
    <source>
        <dbReference type="EMBL" id="CAG9121056.1"/>
    </source>
</evidence>
<dbReference type="EMBL" id="CAJFDI010000005">
    <property type="protein sequence ID" value="CAD5230152.1"/>
    <property type="molecule type" value="Genomic_DNA"/>
</dbReference>
<proteinExistence type="predicted"/>
<dbReference type="SMR" id="A0A1I7S8G2"/>
<reference evidence="5" key="1">
    <citation type="submission" date="2016-11" db="UniProtKB">
        <authorList>
            <consortium name="WormBaseParasite"/>
        </authorList>
    </citation>
    <scope>IDENTIFICATION</scope>
</reference>
<protein>
    <submittedName>
        <fullName evidence="1">(pine wood nematode) hypothetical protein</fullName>
    </submittedName>
</protein>
<dbReference type="Proteomes" id="UP000095284">
    <property type="component" value="Unplaced"/>
</dbReference>
<evidence type="ECO:0000313" key="4">
    <source>
        <dbReference type="Proteomes" id="UP000659654"/>
    </source>
</evidence>
<organism evidence="3 5">
    <name type="scientific">Bursaphelenchus xylophilus</name>
    <name type="common">Pinewood nematode worm</name>
    <name type="synonym">Aphelenchoides xylophilus</name>
    <dbReference type="NCBI Taxonomy" id="6326"/>
    <lineage>
        <taxon>Eukaryota</taxon>
        <taxon>Metazoa</taxon>
        <taxon>Ecdysozoa</taxon>
        <taxon>Nematoda</taxon>
        <taxon>Chromadorea</taxon>
        <taxon>Rhabditida</taxon>
        <taxon>Tylenchina</taxon>
        <taxon>Tylenchomorpha</taxon>
        <taxon>Aphelenchoidea</taxon>
        <taxon>Aphelenchoididae</taxon>
        <taxon>Bursaphelenchus</taxon>
    </lineage>
</organism>
<reference evidence="2" key="2">
    <citation type="submission" date="2020-08" db="EMBL/GenBank/DDBJ databases">
        <authorList>
            <person name="Kikuchi T."/>
        </authorList>
    </citation>
    <scope>NUCLEOTIDE SEQUENCE</scope>
    <source>
        <strain evidence="1">Ka4C1</strain>
    </source>
</reference>
<accession>A0A1I7S8G2</accession>
<evidence type="ECO:0000313" key="3">
    <source>
        <dbReference type="Proteomes" id="UP000095284"/>
    </source>
</evidence>
<dbReference type="EMBL" id="CAJFCV020000005">
    <property type="protein sequence ID" value="CAG9121056.1"/>
    <property type="molecule type" value="Genomic_DNA"/>
</dbReference>
<name>A0A1I7S8G2_BURXY</name>
<dbReference type="Proteomes" id="UP000582659">
    <property type="component" value="Unassembled WGS sequence"/>
</dbReference>
<dbReference type="AlphaFoldDB" id="A0A1I7S8G2"/>